<dbReference type="GeneID" id="92942678"/>
<gene>
    <name evidence="8" type="ORF">AWN73_18605</name>
    <name evidence="9" type="ORF">FF104_00935</name>
</gene>
<dbReference type="EMBL" id="CP040626">
    <property type="protein sequence ID" value="QMW89566.1"/>
    <property type="molecule type" value="Genomic_DNA"/>
</dbReference>
<dbReference type="Pfam" id="PF00358">
    <property type="entry name" value="PTS_EIIA_1"/>
    <property type="match status" value="1"/>
</dbReference>
<dbReference type="InterPro" id="IPR001127">
    <property type="entry name" value="PTS_EIIA_1_perm"/>
</dbReference>
<organism evidence="8 10">
    <name type="scientific">Clostridium butyricum</name>
    <dbReference type="NCBI Taxonomy" id="1492"/>
    <lineage>
        <taxon>Bacteria</taxon>
        <taxon>Bacillati</taxon>
        <taxon>Bacillota</taxon>
        <taxon>Clostridia</taxon>
        <taxon>Eubacteriales</taxon>
        <taxon>Clostridiaceae</taxon>
        <taxon>Clostridium</taxon>
    </lineage>
</organism>
<dbReference type="PROSITE" id="PS51093">
    <property type="entry name" value="PTS_EIIA_TYPE_1"/>
    <property type="match status" value="1"/>
</dbReference>
<dbReference type="KEGG" id="cbut:ATN24_00500"/>
<dbReference type="InterPro" id="IPR050890">
    <property type="entry name" value="PTS_EIIA_component"/>
</dbReference>
<dbReference type="AlphaFoldDB" id="A0A2S7F6N7"/>
<keyword evidence="4" id="KW-0808">Transferase</keyword>
<evidence type="ECO:0000256" key="5">
    <source>
        <dbReference type="ARBA" id="ARBA00022683"/>
    </source>
</evidence>
<evidence type="ECO:0000256" key="6">
    <source>
        <dbReference type="ARBA" id="ARBA00022777"/>
    </source>
</evidence>
<dbReference type="FunFam" id="2.70.70.10:FF:000001">
    <property type="entry name" value="PTS system glucose-specific IIA component"/>
    <property type="match status" value="1"/>
</dbReference>
<dbReference type="OrthoDB" id="92465at2"/>
<dbReference type="Gene3D" id="2.70.70.10">
    <property type="entry name" value="Glucose Permease (Domain IIA)"/>
    <property type="match status" value="1"/>
</dbReference>
<sequence length="187" mass="19996">MFGFLKNLFKNNTENTTKVEEAPVAKTAPVAEESAKTFKLVAPMSGKSIPLSETPDPVFAQKMAGDGLAMDPASDTIVAPADGELTLVFNTKHAFAITLDNGVELLVHIGIETVSLNGEGFEQLAEQGTKVKAGDPIIKIDREFIKSKGLPLITPVLITNPDILKSISPIENIETVAGETTILEYTM</sequence>
<evidence type="ECO:0000313" key="11">
    <source>
        <dbReference type="Proteomes" id="UP000515243"/>
    </source>
</evidence>
<comment type="subcellular location">
    <subcellularLocation>
        <location evidence="1">Cytoplasm</location>
    </subcellularLocation>
</comment>
<reference evidence="9 11" key="2">
    <citation type="submission" date="2019-05" db="EMBL/GenBank/DDBJ databases">
        <authorList>
            <person name="Schori C."/>
            <person name="Ahrens C."/>
        </authorList>
    </citation>
    <scope>NUCLEOTIDE SEQUENCE [LARGE SCALE GENOMIC DNA]</scope>
    <source>
        <strain evidence="9 11">DSM 10702</strain>
    </source>
</reference>
<keyword evidence="3 8" id="KW-0762">Sugar transport</keyword>
<reference evidence="8 10" key="1">
    <citation type="submission" date="2016-01" db="EMBL/GenBank/DDBJ databases">
        <title>Characterization of the Clostridium difficile lineages that are prevalent in Hong Kong and China.</title>
        <authorList>
            <person name="Kwok J.S.-L."/>
            <person name="Lam W.-Y."/>
            <person name="Ip M."/>
            <person name="Chan T.-F."/>
            <person name="Hawkey P.M."/>
            <person name="Tsui S.K.-W."/>
        </authorList>
    </citation>
    <scope>NUCLEOTIDE SEQUENCE [LARGE SCALE GENOMIC DNA]</scope>
    <source>
        <strain evidence="8 10">300064</strain>
    </source>
</reference>
<keyword evidence="6" id="KW-0418">Kinase</keyword>
<proteinExistence type="predicted"/>
<evidence type="ECO:0000313" key="8">
    <source>
        <dbReference type="EMBL" id="PPV12445.1"/>
    </source>
</evidence>
<evidence type="ECO:0000313" key="10">
    <source>
        <dbReference type="Proteomes" id="UP000238081"/>
    </source>
</evidence>
<accession>A0A2S7F6N7</accession>
<dbReference type="GO" id="GO:0016301">
    <property type="term" value="F:kinase activity"/>
    <property type="evidence" value="ECO:0007669"/>
    <property type="project" value="UniProtKB-KW"/>
</dbReference>
<evidence type="ECO:0000256" key="3">
    <source>
        <dbReference type="ARBA" id="ARBA00022597"/>
    </source>
</evidence>
<keyword evidence="2" id="KW-0813">Transport</keyword>
<evidence type="ECO:0000313" key="9">
    <source>
        <dbReference type="EMBL" id="QMW89566.1"/>
    </source>
</evidence>
<dbReference type="EMBL" id="LRDH01000142">
    <property type="protein sequence ID" value="PPV12445.1"/>
    <property type="molecule type" value="Genomic_DNA"/>
</dbReference>
<feature type="domain" description="PTS EIIA type-1" evidence="7">
    <location>
        <begin position="56"/>
        <end position="160"/>
    </location>
</feature>
<dbReference type="SUPFAM" id="SSF51261">
    <property type="entry name" value="Duplicated hybrid motif"/>
    <property type="match status" value="1"/>
</dbReference>
<keyword evidence="5" id="KW-0598">Phosphotransferase system</keyword>
<dbReference type="RefSeq" id="WP_002583131.1">
    <property type="nucleotide sequence ID" value="NZ_AP019716.1"/>
</dbReference>
<evidence type="ECO:0000259" key="7">
    <source>
        <dbReference type="PROSITE" id="PS51093"/>
    </source>
</evidence>
<dbReference type="PROSITE" id="PS00371">
    <property type="entry name" value="PTS_EIIA_TYPE_1_HIS"/>
    <property type="match status" value="1"/>
</dbReference>
<protein>
    <submittedName>
        <fullName evidence="8">PTS glucose transporter subunit IIA</fullName>
    </submittedName>
</protein>
<dbReference type="Proteomes" id="UP000238081">
    <property type="component" value="Unassembled WGS sequence"/>
</dbReference>
<name>A0A2S7F6N7_CLOBU</name>
<evidence type="ECO:0000256" key="1">
    <source>
        <dbReference type="ARBA" id="ARBA00004496"/>
    </source>
</evidence>
<dbReference type="InterPro" id="IPR011055">
    <property type="entry name" value="Dup_hybrid_motif"/>
</dbReference>
<dbReference type="PANTHER" id="PTHR45008:SF1">
    <property type="entry name" value="PTS SYSTEM GLUCOSE-SPECIFIC EIIA COMPONENT"/>
    <property type="match status" value="1"/>
</dbReference>
<dbReference type="Proteomes" id="UP000515243">
    <property type="component" value="Chromosome 1"/>
</dbReference>
<evidence type="ECO:0000256" key="2">
    <source>
        <dbReference type="ARBA" id="ARBA00022448"/>
    </source>
</evidence>
<dbReference type="GO" id="GO:0009401">
    <property type="term" value="P:phosphoenolpyruvate-dependent sugar phosphotransferase system"/>
    <property type="evidence" value="ECO:0007669"/>
    <property type="project" value="UniProtKB-KW"/>
</dbReference>
<dbReference type="GO" id="GO:0005737">
    <property type="term" value="C:cytoplasm"/>
    <property type="evidence" value="ECO:0007669"/>
    <property type="project" value="UniProtKB-SubCell"/>
</dbReference>
<dbReference type="PANTHER" id="PTHR45008">
    <property type="entry name" value="PTS SYSTEM GLUCOSE-SPECIFIC EIIA COMPONENT"/>
    <property type="match status" value="1"/>
</dbReference>
<dbReference type="NCBIfam" id="TIGR00830">
    <property type="entry name" value="PTBA"/>
    <property type="match status" value="1"/>
</dbReference>
<evidence type="ECO:0000256" key="4">
    <source>
        <dbReference type="ARBA" id="ARBA00022679"/>
    </source>
</evidence>